<dbReference type="PIR" id="AF1591">
    <property type="entry name" value="AF1591"/>
</dbReference>
<protein>
    <submittedName>
        <fullName evidence="2">Lin1271 protein</fullName>
    </submittedName>
</protein>
<sequence>MNNETIIEKASMTLSDLSAGGRMNPAQASKFIRMVQDTPTILKDARLVQMESDRQIIEKIGFGQRIMRAASEGVGLTEADRTKPSTSKVTLNAKEVIAEINLTYDTLENNIEKRNLKDTIMQMLAERAAVDIEELMVNGDTSNTTDSYLAQLDGIRKLATSHLVNNSSGEISRTAFKNAKKIIPAKYLRSPQDFRYYTSPSVETEWIDKLGDRQTSLGDSAVEGKTARPFGIPIQSCANLQPYGDGAGNDVSDIILTHPKNIILGMSRNISIEVDKDIRSRQFIIVLTAKLDTVFEEEDAVSKITKVLE</sequence>
<dbReference type="eggNOG" id="COG4653">
    <property type="taxonomic scope" value="Bacteria"/>
</dbReference>
<dbReference type="Proteomes" id="UP000002513">
    <property type="component" value="Chromosome"/>
</dbReference>
<dbReference type="SUPFAM" id="SSF56563">
    <property type="entry name" value="Major capsid protein gp5"/>
    <property type="match status" value="1"/>
</dbReference>
<accession>Q92CB8</accession>
<evidence type="ECO:0000259" key="1">
    <source>
        <dbReference type="Pfam" id="PF05065"/>
    </source>
</evidence>
<dbReference type="EMBL" id="AL596168">
    <property type="protein sequence ID" value="CAC96502.1"/>
    <property type="molecule type" value="Genomic_DNA"/>
</dbReference>
<dbReference type="AlphaFoldDB" id="Q92CB8"/>
<gene>
    <name evidence="2" type="ordered locus">lin1271</name>
</gene>
<evidence type="ECO:0000313" key="2">
    <source>
        <dbReference type="EMBL" id="CAC96502.1"/>
    </source>
</evidence>
<dbReference type="HOGENOM" id="CLU_078153_0_0_9"/>
<organism evidence="2 3">
    <name type="scientific">Listeria innocua serovar 6a (strain ATCC BAA-680 / CLIP 11262)</name>
    <dbReference type="NCBI Taxonomy" id="272626"/>
    <lineage>
        <taxon>Bacteria</taxon>
        <taxon>Bacillati</taxon>
        <taxon>Bacillota</taxon>
        <taxon>Bacilli</taxon>
        <taxon>Bacillales</taxon>
        <taxon>Listeriaceae</taxon>
        <taxon>Listeria</taxon>
    </lineage>
</organism>
<dbReference type="KEGG" id="lin:lin1271"/>
<proteinExistence type="predicted"/>
<reference evidence="2 3" key="1">
    <citation type="journal article" date="2001" name="Science">
        <title>Comparative genomics of Listeria species.</title>
        <authorList>
            <person name="Glaser P."/>
            <person name="Frangeul L."/>
            <person name="Buchrieser C."/>
            <person name="Rusniok C."/>
            <person name="Amend A."/>
            <person name="Baquero F."/>
            <person name="Berche P."/>
            <person name="Bloecker H."/>
            <person name="Brandt P."/>
            <person name="Chakraborty T."/>
            <person name="Charbit A."/>
            <person name="Chetouani F."/>
            <person name="Couve E."/>
            <person name="de Daruvar A."/>
            <person name="Dehoux P."/>
            <person name="Domann E."/>
            <person name="Dominguez-Bernal G."/>
            <person name="Duchaud E."/>
            <person name="Durant L."/>
            <person name="Dussurget O."/>
            <person name="Entian K.-D."/>
            <person name="Fsihi H."/>
            <person name="Garcia-del Portillo F."/>
            <person name="Garrido P."/>
            <person name="Gautier L."/>
            <person name="Goebel W."/>
            <person name="Gomez-Lopez N."/>
            <person name="Hain T."/>
            <person name="Hauf J."/>
            <person name="Jackson D."/>
            <person name="Jones L.-M."/>
            <person name="Kaerst U."/>
            <person name="Kreft J."/>
            <person name="Kuhn M."/>
            <person name="Kunst F."/>
            <person name="Kurapkat G."/>
            <person name="Madueno E."/>
            <person name="Maitournam A."/>
            <person name="Mata Vicente J."/>
            <person name="Ng E."/>
            <person name="Nedjari H."/>
            <person name="Nordsiek G."/>
            <person name="Novella S."/>
            <person name="de Pablos B."/>
            <person name="Perez-Diaz J.-C."/>
            <person name="Purcell R."/>
            <person name="Remmel B."/>
            <person name="Rose M."/>
            <person name="Schlueter T."/>
            <person name="Simoes N."/>
            <person name="Tierrez A."/>
            <person name="Vazquez-Boland J.-A."/>
            <person name="Voss H."/>
            <person name="Wehland J."/>
            <person name="Cossart P."/>
        </authorList>
    </citation>
    <scope>NUCLEOTIDE SEQUENCE [LARGE SCALE GENOMIC DNA]</scope>
    <source>
        <strain evidence="3">ATCC BAA-680 / CLIP 11262</strain>
    </source>
</reference>
<dbReference type="InterPro" id="IPR054612">
    <property type="entry name" value="Phage_capsid-like_C"/>
</dbReference>
<feature type="domain" description="Phage capsid-like C-terminal" evidence="1">
    <location>
        <begin position="25"/>
        <end position="295"/>
    </location>
</feature>
<dbReference type="OrthoDB" id="2079182at2"/>
<dbReference type="RefSeq" id="WP_010990884.1">
    <property type="nucleotide sequence ID" value="NC_003212.1"/>
</dbReference>
<evidence type="ECO:0000313" key="3">
    <source>
        <dbReference type="Proteomes" id="UP000002513"/>
    </source>
</evidence>
<name>Q92CB8_LISIN</name>
<dbReference type="Pfam" id="PF05065">
    <property type="entry name" value="Phage_capsid"/>
    <property type="match status" value="1"/>
</dbReference>
<dbReference type="STRING" id="272626.gene:17565602"/>